<gene>
    <name evidence="1" type="ORF">QBC34DRAFT_397631</name>
</gene>
<keyword evidence="2" id="KW-1185">Reference proteome</keyword>
<evidence type="ECO:0000313" key="1">
    <source>
        <dbReference type="EMBL" id="KAK4452997.1"/>
    </source>
</evidence>
<comment type="caution">
    <text evidence="1">The sequence shown here is derived from an EMBL/GenBank/DDBJ whole genome shotgun (WGS) entry which is preliminary data.</text>
</comment>
<dbReference type="Proteomes" id="UP001321760">
    <property type="component" value="Unassembled WGS sequence"/>
</dbReference>
<protein>
    <recommendedName>
        <fullName evidence="3">ABM domain-containing protein</fullName>
    </recommendedName>
</protein>
<dbReference type="EMBL" id="MU865922">
    <property type="protein sequence ID" value="KAK4452997.1"/>
    <property type="molecule type" value="Genomic_DNA"/>
</dbReference>
<evidence type="ECO:0008006" key="3">
    <source>
        <dbReference type="Google" id="ProtNLM"/>
    </source>
</evidence>
<sequence>MSQPTVAVFDVLRMAEDTPKHGLFAIKTLPGHQKLFFGIKKEDPNSGVFCSLWTSLEDAQYYVSKSILPNKVSTLLFEFDVNCDPLVPLMAPCTEGFTGFGAEEGFEGNVKRFLEAVDGERVSLKGYYGGVVGVGVGKDEGGGIVRLLLGWESVEAHGEAKAVEEGVILRNIHELRSLRREVELFHVEFREV</sequence>
<proteinExistence type="predicted"/>
<evidence type="ECO:0000313" key="2">
    <source>
        <dbReference type="Proteomes" id="UP001321760"/>
    </source>
</evidence>
<organism evidence="1 2">
    <name type="scientific">Podospora aff. communis PSN243</name>
    <dbReference type="NCBI Taxonomy" id="3040156"/>
    <lineage>
        <taxon>Eukaryota</taxon>
        <taxon>Fungi</taxon>
        <taxon>Dikarya</taxon>
        <taxon>Ascomycota</taxon>
        <taxon>Pezizomycotina</taxon>
        <taxon>Sordariomycetes</taxon>
        <taxon>Sordariomycetidae</taxon>
        <taxon>Sordariales</taxon>
        <taxon>Podosporaceae</taxon>
        <taxon>Podospora</taxon>
    </lineage>
</organism>
<reference evidence="1" key="1">
    <citation type="journal article" date="2023" name="Mol. Phylogenet. Evol.">
        <title>Genome-scale phylogeny and comparative genomics of the fungal order Sordariales.</title>
        <authorList>
            <person name="Hensen N."/>
            <person name="Bonometti L."/>
            <person name="Westerberg I."/>
            <person name="Brannstrom I.O."/>
            <person name="Guillou S."/>
            <person name="Cros-Aarteil S."/>
            <person name="Calhoun S."/>
            <person name="Haridas S."/>
            <person name="Kuo A."/>
            <person name="Mondo S."/>
            <person name="Pangilinan J."/>
            <person name="Riley R."/>
            <person name="LaButti K."/>
            <person name="Andreopoulos B."/>
            <person name="Lipzen A."/>
            <person name="Chen C."/>
            <person name="Yan M."/>
            <person name="Daum C."/>
            <person name="Ng V."/>
            <person name="Clum A."/>
            <person name="Steindorff A."/>
            <person name="Ohm R.A."/>
            <person name="Martin F."/>
            <person name="Silar P."/>
            <person name="Natvig D.O."/>
            <person name="Lalanne C."/>
            <person name="Gautier V."/>
            <person name="Ament-Velasquez S.L."/>
            <person name="Kruys A."/>
            <person name="Hutchinson M.I."/>
            <person name="Powell A.J."/>
            <person name="Barry K."/>
            <person name="Miller A.N."/>
            <person name="Grigoriev I.V."/>
            <person name="Debuchy R."/>
            <person name="Gladieux P."/>
            <person name="Hiltunen Thoren M."/>
            <person name="Johannesson H."/>
        </authorList>
    </citation>
    <scope>NUCLEOTIDE SEQUENCE</scope>
    <source>
        <strain evidence="1">PSN243</strain>
    </source>
</reference>
<accession>A0AAV9GYA9</accession>
<name>A0AAV9GYA9_9PEZI</name>
<reference evidence="1" key="2">
    <citation type="submission" date="2023-05" db="EMBL/GenBank/DDBJ databases">
        <authorList>
            <consortium name="Lawrence Berkeley National Laboratory"/>
            <person name="Steindorff A."/>
            <person name="Hensen N."/>
            <person name="Bonometti L."/>
            <person name="Westerberg I."/>
            <person name="Brannstrom I.O."/>
            <person name="Guillou S."/>
            <person name="Cros-Aarteil S."/>
            <person name="Calhoun S."/>
            <person name="Haridas S."/>
            <person name="Kuo A."/>
            <person name="Mondo S."/>
            <person name="Pangilinan J."/>
            <person name="Riley R."/>
            <person name="Labutti K."/>
            <person name="Andreopoulos B."/>
            <person name="Lipzen A."/>
            <person name="Chen C."/>
            <person name="Yanf M."/>
            <person name="Daum C."/>
            <person name="Ng V."/>
            <person name="Clum A."/>
            <person name="Ohm R."/>
            <person name="Martin F."/>
            <person name="Silar P."/>
            <person name="Natvig D."/>
            <person name="Lalanne C."/>
            <person name="Gautier V."/>
            <person name="Ament-Velasquez S.L."/>
            <person name="Kruys A."/>
            <person name="Hutchinson M.I."/>
            <person name="Powell A.J."/>
            <person name="Barry K."/>
            <person name="Miller A.N."/>
            <person name="Grigoriev I.V."/>
            <person name="Debuchy R."/>
            <person name="Gladieux P."/>
            <person name="Thoren M.H."/>
            <person name="Johannesson H."/>
        </authorList>
    </citation>
    <scope>NUCLEOTIDE SEQUENCE</scope>
    <source>
        <strain evidence="1">PSN243</strain>
    </source>
</reference>
<dbReference type="AlphaFoldDB" id="A0AAV9GYA9"/>